<evidence type="ECO:0000313" key="2">
    <source>
        <dbReference type="EMBL" id="TWH21710.1"/>
    </source>
</evidence>
<dbReference type="InterPro" id="IPR000073">
    <property type="entry name" value="AB_hydrolase_1"/>
</dbReference>
<dbReference type="InterPro" id="IPR029058">
    <property type="entry name" value="AB_hydrolase_fold"/>
</dbReference>
<name>A0A660CDT9_9PSEU</name>
<dbReference type="GO" id="GO:0003824">
    <property type="term" value="F:catalytic activity"/>
    <property type="evidence" value="ECO:0007669"/>
    <property type="project" value="UniProtKB-ARBA"/>
</dbReference>
<reference evidence="2 3" key="1">
    <citation type="submission" date="2019-07" db="EMBL/GenBank/DDBJ databases">
        <title>R&amp;d 2014.</title>
        <authorList>
            <person name="Klenk H.-P."/>
        </authorList>
    </citation>
    <scope>NUCLEOTIDE SEQUENCE [LARGE SCALE GENOMIC DNA]</scope>
    <source>
        <strain evidence="2 3">DSM 43194</strain>
    </source>
</reference>
<dbReference type="OrthoDB" id="3400345at2"/>
<dbReference type="SUPFAM" id="SSF53474">
    <property type="entry name" value="alpha/beta-Hydrolases"/>
    <property type="match status" value="1"/>
</dbReference>
<evidence type="ECO:0000259" key="1">
    <source>
        <dbReference type="Pfam" id="PF00561"/>
    </source>
</evidence>
<dbReference type="AlphaFoldDB" id="A0A660CDT9"/>
<dbReference type="RefSeq" id="WP_030530195.1">
    <property type="nucleotide sequence ID" value="NZ_JOIJ01000001.1"/>
</dbReference>
<dbReference type="EMBL" id="VLJV01000001">
    <property type="protein sequence ID" value="TWH21710.1"/>
    <property type="molecule type" value="Genomic_DNA"/>
</dbReference>
<dbReference type="Gene3D" id="3.40.50.1820">
    <property type="entry name" value="alpha/beta hydrolase"/>
    <property type="match status" value="1"/>
</dbReference>
<gene>
    <name evidence="2" type="ORF">JD82_03577</name>
</gene>
<evidence type="ECO:0000313" key="3">
    <source>
        <dbReference type="Proteomes" id="UP000317303"/>
    </source>
</evidence>
<protein>
    <submittedName>
        <fullName evidence="2">Pimeloyl-ACP methyl ester carboxylesterase</fullName>
    </submittedName>
</protein>
<dbReference type="PANTHER" id="PTHR46438:SF11">
    <property type="entry name" value="LIPASE-RELATED"/>
    <property type="match status" value="1"/>
</dbReference>
<dbReference type="PRINTS" id="PR00111">
    <property type="entry name" value="ABHYDROLASE"/>
</dbReference>
<feature type="domain" description="AB hydrolase-1" evidence="1">
    <location>
        <begin position="27"/>
        <end position="262"/>
    </location>
</feature>
<comment type="caution">
    <text evidence="2">The sequence shown here is derived from an EMBL/GenBank/DDBJ whole genome shotgun (WGS) entry which is preliminary data.</text>
</comment>
<proteinExistence type="predicted"/>
<accession>A0A660CDT9</accession>
<keyword evidence="3" id="KW-1185">Reference proteome</keyword>
<dbReference type="Pfam" id="PF00561">
    <property type="entry name" value="Abhydrolase_1"/>
    <property type="match status" value="1"/>
</dbReference>
<dbReference type="PANTHER" id="PTHR46438">
    <property type="entry name" value="ALPHA/BETA-HYDROLASES SUPERFAMILY PROTEIN"/>
    <property type="match status" value="1"/>
</dbReference>
<sequence>MFEEFEASRRSVDGISYVDVGEGPVTVFVHGVFTNALLWRNVMRELAGTRRCIAVDLPGHGRTPPIGEPSVHGWVDAVATVLRELDLRDVHLVGNDTGGAVVQLLLGREEAGRLASLALTNCDTELAFPPRLLKPLVWGARANVLRAIAPVLRFPFVAREVFRSGYRRPADVPREVFRSYLAPTVDDREGLRFTGRLLTSVHPRQLAENRARLAECELPTALIWGTGDLFFDIEQARWLRDVIPGAREIVEIPGGRLFFPDEYAAELVEALDHHWRTSVGKPS</sequence>
<dbReference type="Proteomes" id="UP000317303">
    <property type="component" value="Unassembled WGS sequence"/>
</dbReference>
<organism evidence="2 3">
    <name type="scientific">Prauserella rugosa</name>
    <dbReference type="NCBI Taxonomy" id="43354"/>
    <lineage>
        <taxon>Bacteria</taxon>
        <taxon>Bacillati</taxon>
        <taxon>Actinomycetota</taxon>
        <taxon>Actinomycetes</taxon>
        <taxon>Pseudonocardiales</taxon>
        <taxon>Pseudonocardiaceae</taxon>
        <taxon>Prauserella</taxon>
    </lineage>
</organism>